<gene>
    <name evidence="1" type="ORF">SAMN04488074_1358</name>
</gene>
<proteinExistence type="predicted"/>
<dbReference type="AlphaFoldDB" id="A0A1G9YQV5"/>
<dbReference type="Proteomes" id="UP000199682">
    <property type="component" value="Unassembled WGS sequence"/>
</dbReference>
<reference evidence="2" key="1">
    <citation type="submission" date="2016-10" db="EMBL/GenBank/DDBJ databases">
        <authorList>
            <person name="Varghese N."/>
            <person name="Submissions S."/>
        </authorList>
    </citation>
    <scope>NUCLEOTIDE SEQUENCE [LARGE SCALE GENOMIC DNA]</scope>
    <source>
        <strain evidence="2">DSM 44796</strain>
    </source>
</reference>
<evidence type="ECO:0000313" key="1">
    <source>
        <dbReference type="EMBL" id="SDN11432.1"/>
    </source>
</evidence>
<organism evidence="1 2">
    <name type="scientific">Lentzea albidocapillata subsp. violacea</name>
    <dbReference type="NCBI Taxonomy" id="128104"/>
    <lineage>
        <taxon>Bacteria</taxon>
        <taxon>Bacillati</taxon>
        <taxon>Actinomycetota</taxon>
        <taxon>Actinomycetes</taxon>
        <taxon>Pseudonocardiales</taxon>
        <taxon>Pseudonocardiaceae</taxon>
        <taxon>Lentzea</taxon>
    </lineage>
</organism>
<name>A0A1G9YQV5_9PSEU</name>
<accession>A0A1G9YQV5</accession>
<dbReference type="EMBL" id="FNET01000035">
    <property type="protein sequence ID" value="SDN11432.1"/>
    <property type="molecule type" value="Genomic_DNA"/>
</dbReference>
<sequence>MKQADLHVGNEYAYPTYKPYDAAPTAARVRVVSVDGRGQVTVRVVDPGAKPPKNAWGARLVKRNAQQQVATRDIACPWEEWPERAASIGAELEARVATQRSWYDDLEQSRADRVIVDAGRVLPEEYDDEHTRADTEAEQRGALSTAYIKARGLGEYATLDELRPLLVDLPVPVLRDILASDTHRRSGTPGTVASVFTRSAELLEVARVASMDRHRNAGAEIPQPRSLLGEHEVAFVNAILEGIAASGGELLLPPVPALPDWVDEDERSIASLFGWLRVAMGDTNGEMLHSPGCTVVRSRPVLLTEHVPWWLVMLESPRKLCSKCDGPAVRDLVPMAGFVAAVDVWHARGGDRIEQWQQATFQRLIAATMAARAQALEPDITLAWRITAALAEDPPGHDGWAAYALMAVTDWNRLNEAVERLTPVQLEAARVLARERLTTLETALPSSQRLLPLPRSVDVQVLRERYRDLKQRLKDTVPQLDRLLFTLPGADS</sequence>
<evidence type="ECO:0000313" key="2">
    <source>
        <dbReference type="Proteomes" id="UP000199682"/>
    </source>
</evidence>
<dbReference type="RefSeq" id="WP_090015010.1">
    <property type="nucleotide sequence ID" value="NZ_FNET01000035.1"/>
</dbReference>
<protein>
    <submittedName>
        <fullName evidence="1">Uncharacterized protein</fullName>
    </submittedName>
</protein>